<feature type="non-terminal residue" evidence="3">
    <location>
        <position position="1"/>
    </location>
</feature>
<keyword evidence="1" id="KW-0175">Coiled coil</keyword>
<evidence type="ECO:0000313" key="3">
    <source>
        <dbReference type="EMBL" id="GJT88247.1"/>
    </source>
</evidence>
<evidence type="ECO:0000313" key="4">
    <source>
        <dbReference type="Proteomes" id="UP001151760"/>
    </source>
</evidence>
<feature type="compositionally biased region" description="Basic and acidic residues" evidence="2">
    <location>
        <begin position="551"/>
        <end position="560"/>
    </location>
</feature>
<sequence length="575" mass="64532">DLFMADSHTGNHHEDDFTPLETIRRSNSIIGKKILFELEGEAFELGRREPSLSFSIGSPSVSINIEPLRADEEPILQPAEVTTDYGGSPKPELFVVHPGSVAARIKDRKCKARGGSSKPHVKRKLASGSSNSRATRAKTSTSKDDVPFLTVSHDDEGLSDVLELKDATACHLKISAITLLAWKNHLDNHMDVKLLDLHDRYYARQAVIDNAMNRRSRELLEVIEKLREECDVIKERERAREEESESLRLKCEVAMSDFEKNPTVITLREKISTLSTEVKEHKANLNRMMLESQKWESYQASLLTLESQISSLEAEKGYLEVGMLVQRLLTPSYKKEHNQFGNDLATTTFPWLSEFVADPSAPVEVLLSKKPSSLQRPAPSKTQDLVASSLKATPSSILGVPKTDLFVVQHGRGKLASGSFVLSCYSSAKNSIRTKMKDDVPFLIVSDNDKGREPGKKEVCRVSELKCEVAMSDFEKNPTVIALREKISTLSTEVKEHKIASLEAEKARLEAVEVSLQKEVNDVKRDRKWWLSTKKWISTQKRHKKNQAKMIKTEHGHGKDVQNQGQCPKNASQSQ</sequence>
<feature type="region of interest" description="Disordered" evidence="2">
    <location>
        <begin position="539"/>
        <end position="575"/>
    </location>
</feature>
<feature type="compositionally biased region" description="Polar residues" evidence="2">
    <location>
        <begin position="561"/>
        <end position="575"/>
    </location>
</feature>
<feature type="coiled-coil region" evidence="1">
    <location>
        <begin position="492"/>
        <end position="526"/>
    </location>
</feature>
<evidence type="ECO:0000256" key="1">
    <source>
        <dbReference type="SAM" id="Coils"/>
    </source>
</evidence>
<name>A0ABQ5HK25_9ASTR</name>
<proteinExistence type="predicted"/>
<reference evidence="3" key="1">
    <citation type="journal article" date="2022" name="Int. J. Mol. Sci.">
        <title>Draft Genome of Tanacetum Coccineum: Genomic Comparison of Closely Related Tanacetum-Family Plants.</title>
        <authorList>
            <person name="Yamashiro T."/>
            <person name="Shiraishi A."/>
            <person name="Nakayama K."/>
            <person name="Satake H."/>
        </authorList>
    </citation>
    <scope>NUCLEOTIDE SEQUENCE</scope>
</reference>
<dbReference type="EMBL" id="BQNB010019712">
    <property type="protein sequence ID" value="GJT88247.1"/>
    <property type="molecule type" value="Genomic_DNA"/>
</dbReference>
<gene>
    <name evidence="3" type="ORF">Tco_1069964</name>
</gene>
<reference evidence="3" key="2">
    <citation type="submission" date="2022-01" db="EMBL/GenBank/DDBJ databases">
        <authorList>
            <person name="Yamashiro T."/>
            <person name="Shiraishi A."/>
            <person name="Satake H."/>
            <person name="Nakayama K."/>
        </authorList>
    </citation>
    <scope>NUCLEOTIDE SEQUENCE</scope>
</reference>
<dbReference type="Proteomes" id="UP001151760">
    <property type="component" value="Unassembled WGS sequence"/>
</dbReference>
<comment type="caution">
    <text evidence="3">The sequence shown here is derived from an EMBL/GenBank/DDBJ whole genome shotgun (WGS) entry which is preliminary data.</text>
</comment>
<feature type="compositionally biased region" description="Polar residues" evidence="2">
    <location>
        <begin position="127"/>
        <end position="140"/>
    </location>
</feature>
<feature type="region of interest" description="Disordered" evidence="2">
    <location>
        <begin position="106"/>
        <end position="143"/>
    </location>
</feature>
<accession>A0ABQ5HK25</accession>
<keyword evidence="4" id="KW-1185">Reference proteome</keyword>
<protein>
    <submittedName>
        <fullName evidence="3">Uncharacterized protein</fullName>
    </submittedName>
</protein>
<organism evidence="3 4">
    <name type="scientific">Tanacetum coccineum</name>
    <dbReference type="NCBI Taxonomy" id="301880"/>
    <lineage>
        <taxon>Eukaryota</taxon>
        <taxon>Viridiplantae</taxon>
        <taxon>Streptophyta</taxon>
        <taxon>Embryophyta</taxon>
        <taxon>Tracheophyta</taxon>
        <taxon>Spermatophyta</taxon>
        <taxon>Magnoliopsida</taxon>
        <taxon>eudicotyledons</taxon>
        <taxon>Gunneridae</taxon>
        <taxon>Pentapetalae</taxon>
        <taxon>asterids</taxon>
        <taxon>campanulids</taxon>
        <taxon>Asterales</taxon>
        <taxon>Asteraceae</taxon>
        <taxon>Asteroideae</taxon>
        <taxon>Anthemideae</taxon>
        <taxon>Anthemidinae</taxon>
        <taxon>Tanacetum</taxon>
    </lineage>
</organism>
<feature type="coiled-coil region" evidence="1">
    <location>
        <begin position="209"/>
        <end position="291"/>
    </location>
</feature>
<evidence type="ECO:0000256" key="2">
    <source>
        <dbReference type="SAM" id="MobiDB-lite"/>
    </source>
</evidence>